<gene>
    <name evidence="2" type="ORF">EJ02DRAFT_390670</name>
</gene>
<evidence type="ECO:0000256" key="1">
    <source>
        <dbReference type="SAM" id="MobiDB-lite"/>
    </source>
</evidence>
<reference evidence="2" key="1">
    <citation type="journal article" date="2020" name="Stud. Mycol.">
        <title>101 Dothideomycetes genomes: a test case for predicting lifestyles and emergence of pathogens.</title>
        <authorList>
            <person name="Haridas S."/>
            <person name="Albert R."/>
            <person name="Binder M."/>
            <person name="Bloem J."/>
            <person name="Labutti K."/>
            <person name="Salamov A."/>
            <person name="Andreopoulos B."/>
            <person name="Baker S."/>
            <person name="Barry K."/>
            <person name="Bills G."/>
            <person name="Bluhm B."/>
            <person name="Cannon C."/>
            <person name="Castanera R."/>
            <person name="Culley D."/>
            <person name="Daum C."/>
            <person name="Ezra D."/>
            <person name="Gonzalez J."/>
            <person name="Henrissat B."/>
            <person name="Kuo A."/>
            <person name="Liang C."/>
            <person name="Lipzen A."/>
            <person name="Lutzoni F."/>
            <person name="Magnuson J."/>
            <person name="Mondo S."/>
            <person name="Nolan M."/>
            <person name="Ohm R."/>
            <person name="Pangilinan J."/>
            <person name="Park H.-J."/>
            <person name="Ramirez L."/>
            <person name="Alfaro M."/>
            <person name="Sun H."/>
            <person name="Tritt A."/>
            <person name="Yoshinaga Y."/>
            <person name="Zwiers L.-H."/>
            <person name="Turgeon B."/>
            <person name="Goodwin S."/>
            <person name="Spatafora J."/>
            <person name="Crous P."/>
            <person name="Grigoriev I."/>
        </authorList>
    </citation>
    <scope>NUCLEOTIDE SEQUENCE</scope>
    <source>
        <strain evidence="2">CBS 161.51</strain>
    </source>
</reference>
<accession>A0A6A5T620</accession>
<dbReference type="OrthoDB" id="3795156at2759"/>
<name>A0A6A5T620_9PLEO</name>
<dbReference type="EMBL" id="ML975997">
    <property type="protein sequence ID" value="KAF1947630.1"/>
    <property type="molecule type" value="Genomic_DNA"/>
</dbReference>
<organism evidence="2 3">
    <name type="scientific">Clathrospora elynae</name>
    <dbReference type="NCBI Taxonomy" id="706981"/>
    <lineage>
        <taxon>Eukaryota</taxon>
        <taxon>Fungi</taxon>
        <taxon>Dikarya</taxon>
        <taxon>Ascomycota</taxon>
        <taxon>Pezizomycotina</taxon>
        <taxon>Dothideomycetes</taxon>
        <taxon>Pleosporomycetidae</taxon>
        <taxon>Pleosporales</taxon>
        <taxon>Diademaceae</taxon>
        <taxon>Clathrospora</taxon>
    </lineage>
</organism>
<dbReference type="AlphaFoldDB" id="A0A6A5T620"/>
<keyword evidence="3" id="KW-1185">Reference proteome</keyword>
<proteinExistence type="predicted"/>
<dbReference type="Proteomes" id="UP000800038">
    <property type="component" value="Unassembled WGS sequence"/>
</dbReference>
<evidence type="ECO:0000313" key="3">
    <source>
        <dbReference type="Proteomes" id="UP000800038"/>
    </source>
</evidence>
<evidence type="ECO:0000313" key="2">
    <source>
        <dbReference type="EMBL" id="KAF1947630.1"/>
    </source>
</evidence>
<feature type="region of interest" description="Disordered" evidence="1">
    <location>
        <begin position="1"/>
        <end position="64"/>
    </location>
</feature>
<protein>
    <submittedName>
        <fullName evidence="2">Uncharacterized protein</fullName>
    </submittedName>
</protein>
<sequence length="314" mass="35543">MESTPASTCSNRDMPTMRSPSPSVSDSTANQTTTLTFTPISSRKRRSPEPPEREYTGTSSESLDTIVAAKKRRLSLPRPDLRLFTPPSSPPSAPVVRTIPLKLQIPQQEITNDDLRKLKIRRAAAERWKPKLQRAFPTSSEIKDAYKYKLLRHYNDTLALTNPTMTNFTKPHIDRSPRVDNLLKRFPLLSTSLEAPIAAVYKHGFPVSARAHTEAEWENILTHKELLKVNKKITRSTDAQKLAWTNFSSQEEDRIDRGREAMLQSGLWDDDLAKEGVGLPNELPEWRKVKTGIFAKLEREDARRLVAEGHAAKA</sequence>
<feature type="compositionally biased region" description="Polar residues" evidence="1">
    <location>
        <begin position="1"/>
        <end position="40"/>
    </location>
</feature>